<evidence type="ECO:0000313" key="3">
    <source>
        <dbReference type="Proteomes" id="UP000267027"/>
    </source>
</evidence>
<organism evidence="4">
    <name type="scientific">Angiostrongylus costaricensis</name>
    <name type="common">Nematode worm</name>
    <dbReference type="NCBI Taxonomy" id="334426"/>
    <lineage>
        <taxon>Eukaryota</taxon>
        <taxon>Metazoa</taxon>
        <taxon>Ecdysozoa</taxon>
        <taxon>Nematoda</taxon>
        <taxon>Chromadorea</taxon>
        <taxon>Rhabditida</taxon>
        <taxon>Rhabditina</taxon>
        <taxon>Rhabditomorpha</taxon>
        <taxon>Strongyloidea</taxon>
        <taxon>Metastrongylidae</taxon>
        <taxon>Angiostrongylus</taxon>
    </lineage>
</organism>
<feature type="compositionally biased region" description="Low complexity" evidence="1">
    <location>
        <begin position="220"/>
        <end position="233"/>
    </location>
</feature>
<feature type="compositionally biased region" description="Polar residues" evidence="1">
    <location>
        <begin position="241"/>
        <end position="257"/>
    </location>
</feature>
<keyword evidence="3" id="KW-1185">Reference proteome</keyword>
<feature type="compositionally biased region" description="Acidic residues" evidence="1">
    <location>
        <begin position="205"/>
        <end position="219"/>
    </location>
</feature>
<dbReference type="Proteomes" id="UP000267027">
    <property type="component" value="Unassembled WGS sequence"/>
</dbReference>
<evidence type="ECO:0000313" key="2">
    <source>
        <dbReference type="EMBL" id="VDM63314.1"/>
    </source>
</evidence>
<protein>
    <submittedName>
        <fullName evidence="4">Anthocyanin 5-aromatic acyltransferase</fullName>
    </submittedName>
</protein>
<sequence>MAGPAICKFSGGSGSCARICILPTIAFSRNNIWPYNSFLNVAVLEEIIKQRVIESFSATELVPFRFSMSIAITAHSELWSLPLTAGNEEQFKETSLFGIPCIAMCCFSPVVNFQTQSDYRRWLSRGNAEKYEDSRLSFFIYDTDDDKELIKDEKKQNSVKVQTLQKNQLRTVIVGNTDWLAVVSLVLLEKTKQKNLLEKTVVGEDDVPGVPDADLEDAEGGASPPGGASVAPGDVDEPSLTKKNQNVACSVNTQQKF</sequence>
<evidence type="ECO:0000256" key="1">
    <source>
        <dbReference type="SAM" id="MobiDB-lite"/>
    </source>
</evidence>
<dbReference type="AlphaFoldDB" id="A0A158PLS3"/>
<dbReference type="OrthoDB" id="5806326at2759"/>
<name>A0A158PLS3_ANGCS</name>
<dbReference type="WBParaSite" id="ACOC_0001172801-mRNA-1">
    <property type="protein sequence ID" value="ACOC_0001172801-mRNA-1"/>
    <property type="gene ID" value="ACOC_0001172801"/>
</dbReference>
<feature type="region of interest" description="Disordered" evidence="1">
    <location>
        <begin position="205"/>
        <end position="257"/>
    </location>
</feature>
<proteinExistence type="predicted"/>
<dbReference type="EMBL" id="UYYA01004776">
    <property type="protein sequence ID" value="VDM63314.1"/>
    <property type="molecule type" value="Genomic_DNA"/>
</dbReference>
<reference evidence="4" key="1">
    <citation type="submission" date="2016-04" db="UniProtKB">
        <authorList>
            <consortium name="WormBaseParasite"/>
        </authorList>
    </citation>
    <scope>IDENTIFICATION</scope>
</reference>
<evidence type="ECO:0000313" key="4">
    <source>
        <dbReference type="WBParaSite" id="ACOC_0001172801-mRNA-1"/>
    </source>
</evidence>
<accession>A0A158PLS3</accession>
<gene>
    <name evidence="2" type="ORF">ACOC_LOCUS11729</name>
</gene>
<reference evidence="2 3" key="2">
    <citation type="submission" date="2018-11" db="EMBL/GenBank/DDBJ databases">
        <authorList>
            <consortium name="Pathogen Informatics"/>
        </authorList>
    </citation>
    <scope>NUCLEOTIDE SEQUENCE [LARGE SCALE GENOMIC DNA]</scope>
    <source>
        <strain evidence="2 3">Costa Rica</strain>
    </source>
</reference>